<accession>A0A0A9FYT4</accession>
<feature type="compositionally biased region" description="Low complexity" evidence="1">
    <location>
        <begin position="121"/>
        <end position="135"/>
    </location>
</feature>
<proteinExistence type="predicted"/>
<dbReference type="EMBL" id="GBRH01179906">
    <property type="protein sequence ID" value="JAE17990.1"/>
    <property type="molecule type" value="Transcribed_RNA"/>
</dbReference>
<evidence type="ECO:0000256" key="1">
    <source>
        <dbReference type="SAM" id="MobiDB-lite"/>
    </source>
</evidence>
<name>A0A0A9FYT4_ARUDO</name>
<dbReference type="AlphaFoldDB" id="A0A0A9FYT4"/>
<reference evidence="2" key="1">
    <citation type="submission" date="2014-09" db="EMBL/GenBank/DDBJ databases">
        <authorList>
            <person name="Magalhaes I.L.F."/>
            <person name="Oliveira U."/>
            <person name="Santos F.R."/>
            <person name="Vidigal T.H.D.A."/>
            <person name="Brescovit A.D."/>
            <person name="Santos A.J."/>
        </authorList>
    </citation>
    <scope>NUCLEOTIDE SEQUENCE</scope>
    <source>
        <tissue evidence="2">Shoot tissue taken approximately 20 cm above the soil surface</tissue>
    </source>
</reference>
<protein>
    <submittedName>
        <fullName evidence="2">Uncharacterized protein</fullName>
    </submittedName>
</protein>
<organism evidence="2">
    <name type="scientific">Arundo donax</name>
    <name type="common">Giant reed</name>
    <name type="synonym">Donax arundinaceus</name>
    <dbReference type="NCBI Taxonomy" id="35708"/>
    <lineage>
        <taxon>Eukaryota</taxon>
        <taxon>Viridiplantae</taxon>
        <taxon>Streptophyta</taxon>
        <taxon>Embryophyta</taxon>
        <taxon>Tracheophyta</taxon>
        <taxon>Spermatophyta</taxon>
        <taxon>Magnoliopsida</taxon>
        <taxon>Liliopsida</taxon>
        <taxon>Poales</taxon>
        <taxon>Poaceae</taxon>
        <taxon>PACMAD clade</taxon>
        <taxon>Arundinoideae</taxon>
        <taxon>Arundineae</taxon>
        <taxon>Arundo</taxon>
    </lineage>
</organism>
<sequence>MAMAMELPINLEPILLSRRPRTLRHWRERCAPWQVRTLCTDPSHHRPRRSSSARRGTPSTSGSCSRPPGSRSSPRRLGTPTARRPHRRDLRPGSGRPCRGSTCPGRQRGTAWWLRTRQTSPRCRGPRGPLSGRGP</sequence>
<reference evidence="2" key="2">
    <citation type="journal article" date="2015" name="Data Brief">
        <title>Shoot transcriptome of the giant reed, Arundo donax.</title>
        <authorList>
            <person name="Barrero R.A."/>
            <person name="Guerrero F.D."/>
            <person name="Moolhuijzen P."/>
            <person name="Goolsby J.A."/>
            <person name="Tidwell J."/>
            <person name="Bellgard S.E."/>
            <person name="Bellgard M.I."/>
        </authorList>
    </citation>
    <scope>NUCLEOTIDE SEQUENCE</scope>
    <source>
        <tissue evidence="2">Shoot tissue taken approximately 20 cm above the soil surface</tissue>
    </source>
</reference>
<feature type="region of interest" description="Disordered" evidence="1">
    <location>
        <begin position="37"/>
        <end position="135"/>
    </location>
</feature>
<feature type="compositionally biased region" description="Low complexity" evidence="1">
    <location>
        <begin position="53"/>
        <end position="81"/>
    </location>
</feature>
<evidence type="ECO:0000313" key="2">
    <source>
        <dbReference type="EMBL" id="JAE17990.1"/>
    </source>
</evidence>